<reference evidence="1 2" key="1">
    <citation type="submission" date="2019-07" db="EMBL/GenBank/DDBJ databases">
        <title>WGS assembly of Gossypium tomentosum.</title>
        <authorList>
            <person name="Chen Z.J."/>
            <person name="Sreedasyam A."/>
            <person name="Ando A."/>
            <person name="Song Q."/>
            <person name="De L."/>
            <person name="Hulse-Kemp A."/>
            <person name="Ding M."/>
            <person name="Ye W."/>
            <person name="Kirkbride R."/>
            <person name="Jenkins J."/>
            <person name="Plott C."/>
            <person name="Lovell J."/>
            <person name="Lin Y.-M."/>
            <person name="Vaughn R."/>
            <person name="Liu B."/>
            <person name="Li W."/>
            <person name="Simpson S."/>
            <person name="Scheffler B."/>
            <person name="Saski C."/>
            <person name="Grover C."/>
            <person name="Hu G."/>
            <person name="Conover J."/>
            <person name="Carlson J."/>
            <person name="Shu S."/>
            <person name="Boston L."/>
            <person name="Williams M."/>
            <person name="Peterson D."/>
            <person name="Mcgee K."/>
            <person name="Jones D."/>
            <person name="Wendel J."/>
            <person name="Stelly D."/>
            <person name="Grimwood J."/>
            <person name="Schmutz J."/>
        </authorList>
    </citation>
    <scope>NUCLEOTIDE SEQUENCE [LARGE SCALE GENOMIC DNA]</scope>
    <source>
        <strain evidence="1">7179.01</strain>
    </source>
</reference>
<name>A0A5D2L3I1_GOSTO</name>
<proteinExistence type="predicted"/>
<organism evidence="1 2">
    <name type="scientific">Gossypium tomentosum</name>
    <name type="common">Hawaiian cotton</name>
    <name type="synonym">Gossypium sandvicense</name>
    <dbReference type="NCBI Taxonomy" id="34277"/>
    <lineage>
        <taxon>Eukaryota</taxon>
        <taxon>Viridiplantae</taxon>
        <taxon>Streptophyta</taxon>
        <taxon>Embryophyta</taxon>
        <taxon>Tracheophyta</taxon>
        <taxon>Spermatophyta</taxon>
        <taxon>Magnoliopsida</taxon>
        <taxon>eudicotyledons</taxon>
        <taxon>Gunneridae</taxon>
        <taxon>Pentapetalae</taxon>
        <taxon>rosids</taxon>
        <taxon>malvids</taxon>
        <taxon>Malvales</taxon>
        <taxon>Malvaceae</taxon>
        <taxon>Malvoideae</taxon>
        <taxon>Gossypium</taxon>
    </lineage>
</organism>
<protein>
    <submittedName>
        <fullName evidence="1">Uncharacterized protein</fullName>
    </submittedName>
</protein>
<keyword evidence="2" id="KW-1185">Reference proteome</keyword>
<evidence type="ECO:0000313" key="2">
    <source>
        <dbReference type="Proteomes" id="UP000322667"/>
    </source>
</evidence>
<sequence>MVMIELRIRIGMRTITPFWLGKHDTSRFNPFDYNNQYGGSQA</sequence>
<evidence type="ECO:0000313" key="1">
    <source>
        <dbReference type="EMBL" id="TYH73582.1"/>
    </source>
</evidence>
<dbReference type="AlphaFoldDB" id="A0A5D2L3I1"/>
<dbReference type="EMBL" id="CM017627">
    <property type="protein sequence ID" value="TYH73582.1"/>
    <property type="molecule type" value="Genomic_DNA"/>
</dbReference>
<accession>A0A5D2L3I1</accession>
<dbReference type="Proteomes" id="UP000322667">
    <property type="component" value="Chromosome D05"/>
</dbReference>
<gene>
    <name evidence="1" type="ORF">ES332_D05G339100v1</name>
</gene>